<dbReference type="SMART" id="SM00849">
    <property type="entry name" value="Lactamase_B"/>
    <property type="match status" value="1"/>
</dbReference>
<feature type="domain" description="Metallo-beta-lactamase" evidence="1">
    <location>
        <begin position="21"/>
        <end position="211"/>
    </location>
</feature>
<dbReference type="PANTHER" id="PTHR42951">
    <property type="entry name" value="METALLO-BETA-LACTAMASE DOMAIN-CONTAINING"/>
    <property type="match status" value="1"/>
</dbReference>
<name>A0A9D1EPU7_9FIRM</name>
<dbReference type="InterPro" id="IPR036866">
    <property type="entry name" value="RibonucZ/Hydroxyglut_hydro"/>
</dbReference>
<dbReference type="InterPro" id="IPR001279">
    <property type="entry name" value="Metallo-B-lactamas"/>
</dbReference>
<accession>A0A9D1EPU7</accession>
<dbReference type="AlphaFoldDB" id="A0A9D1EPU7"/>
<dbReference type="Proteomes" id="UP000823935">
    <property type="component" value="Unassembled WGS sequence"/>
</dbReference>
<comment type="caution">
    <text evidence="2">The sequence shown here is derived from an EMBL/GenBank/DDBJ whole genome shotgun (WGS) entry which is preliminary data.</text>
</comment>
<gene>
    <name evidence="2" type="ORF">IAB44_00665</name>
</gene>
<reference evidence="2" key="1">
    <citation type="submission" date="2020-10" db="EMBL/GenBank/DDBJ databases">
        <authorList>
            <person name="Gilroy R."/>
        </authorList>
    </citation>
    <scope>NUCLEOTIDE SEQUENCE</scope>
    <source>
        <strain evidence="2">CHK190-19873</strain>
    </source>
</reference>
<dbReference type="Gene3D" id="3.60.15.10">
    <property type="entry name" value="Ribonuclease Z/Hydroxyacylglutathione hydrolase-like"/>
    <property type="match status" value="1"/>
</dbReference>
<evidence type="ECO:0000259" key="1">
    <source>
        <dbReference type="SMART" id="SM00849"/>
    </source>
</evidence>
<dbReference type="EMBL" id="DVIQ01000004">
    <property type="protein sequence ID" value="HIS30055.1"/>
    <property type="molecule type" value="Genomic_DNA"/>
</dbReference>
<evidence type="ECO:0000313" key="2">
    <source>
        <dbReference type="EMBL" id="HIS30055.1"/>
    </source>
</evidence>
<dbReference type="PANTHER" id="PTHR42951:SF22">
    <property type="entry name" value="METALLO BETA-LACTAMASE SUPERFAMILY LIPOPROTEIN"/>
    <property type="match status" value="1"/>
</dbReference>
<reference evidence="2" key="2">
    <citation type="journal article" date="2021" name="PeerJ">
        <title>Extensive microbial diversity within the chicken gut microbiome revealed by metagenomics and culture.</title>
        <authorList>
            <person name="Gilroy R."/>
            <person name="Ravi A."/>
            <person name="Getino M."/>
            <person name="Pursley I."/>
            <person name="Horton D.L."/>
            <person name="Alikhan N.F."/>
            <person name="Baker D."/>
            <person name="Gharbi K."/>
            <person name="Hall N."/>
            <person name="Watson M."/>
            <person name="Adriaenssens E.M."/>
            <person name="Foster-Nyarko E."/>
            <person name="Jarju S."/>
            <person name="Secka A."/>
            <person name="Antonio M."/>
            <person name="Oren A."/>
            <person name="Chaudhuri R.R."/>
            <person name="La Ragione R."/>
            <person name="Hildebrand F."/>
            <person name="Pallen M.J."/>
        </authorList>
    </citation>
    <scope>NUCLEOTIDE SEQUENCE</scope>
    <source>
        <strain evidence="2">CHK190-19873</strain>
    </source>
</reference>
<sequence length="283" mass="31972">MNYYHTETVNDHITAIHSLTGEILYLVEGSRGAALIDTCLGVGHLKALVDSLTEKPLTVLLTHGHLDHAQGAPEFDTVYLNKKDLELYKKQSPWEERKGYIKSGVSPEEFAKLTDADFVPPMPEKEFSELADGMTFDLGGISIQAFSYPGHTQGSMVFLLKEDRILILGDACNNSTFLFGKETCSVEEYRENTVKTARRLEGLYDRVFLSHKVMETGKEILANMEELCGEIMEGKTDDLPFEFMGTKACIAKRCKEGFVREDGKCGNLIYRKNHIWKDRRTEE</sequence>
<organism evidence="2 3">
    <name type="scientific">Candidatus Limivivens intestinipullorum</name>
    <dbReference type="NCBI Taxonomy" id="2840858"/>
    <lineage>
        <taxon>Bacteria</taxon>
        <taxon>Bacillati</taxon>
        <taxon>Bacillota</taxon>
        <taxon>Clostridia</taxon>
        <taxon>Lachnospirales</taxon>
        <taxon>Lachnospiraceae</taxon>
        <taxon>Lachnospiraceae incertae sedis</taxon>
        <taxon>Candidatus Limivivens</taxon>
    </lineage>
</organism>
<dbReference type="SUPFAM" id="SSF56281">
    <property type="entry name" value="Metallo-hydrolase/oxidoreductase"/>
    <property type="match status" value="1"/>
</dbReference>
<evidence type="ECO:0000313" key="3">
    <source>
        <dbReference type="Proteomes" id="UP000823935"/>
    </source>
</evidence>
<protein>
    <submittedName>
        <fullName evidence="2">MBL fold metallo-hydrolase</fullName>
    </submittedName>
</protein>
<dbReference type="Pfam" id="PF00753">
    <property type="entry name" value="Lactamase_B"/>
    <property type="match status" value="1"/>
</dbReference>
<proteinExistence type="predicted"/>
<dbReference type="InterPro" id="IPR050855">
    <property type="entry name" value="NDM-1-like"/>
</dbReference>